<evidence type="ECO:0000313" key="2">
    <source>
        <dbReference type="EMBL" id="MED6211394.1"/>
    </source>
</evidence>
<organism evidence="2 3">
    <name type="scientific">Stylosanthes scabra</name>
    <dbReference type="NCBI Taxonomy" id="79078"/>
    <lineage>
        <taxon>Eukaryota</taxon>
        <taxon>Viridiplantae</taxon>
        <taxon>Streptophyta</taxon>
        <taxon>Embryophyta</taxon>
        <taxon>Tracheophyta</taxon>
        <taxon>Spermatophyta</taxon>
        <taxon>Magnoliopsida</taxon>
        <taxon>eudicotyledons</taxon>
        <taxon>Gunneridae</taxon>
        <taxon>Pentapetalae</taxon>
        <taxon>rosids</taxon>
        <taxon>fabids</taxon>
        <taxon>Fabales</taxon>
        <taxon>Fabaceae</taxon>
        <taxon>Papilionoideae</taxon>
        <taxon>50 kb inversion clade</taxon>
        <taxon>dalbergioids sensu lato</taxon>
        <taxon>Dalbergieae</taxon>
        <taxon>Pterocarpus clade</taxon>
        <taxon>Stylosanthes</taxon>
    </lineage>
</organism>
<protein>
    <submittedName>
        <fullName evidence="2">Uncharacterized protein</fullName>
    </submittedName>
</protein>
<reference evidence="2 3" key="1">
    <citation type="journal article" date="2023" name="Plants (Basel)">
        <title>Bridging the Gap: Combining Genomics and Transcriptomics Approaches to Understand Stylosanthes scabra, an Orphan Legume from the Brazilian Caatinga.</title>
        <authorList>
            <person name="Ferreira-Neto J.R.C."/>
            <person name="da Silva M.D."/>
            <person name="Binneck E."/>
            <person name="de Melo N.F."/>
            <person name="da Silva R.H."/>
            <person name="de Melo A.L.T.M."/>
            <person name="Pandolfi V."/>
            <person name="Bustamante F.O."/>
            <person name="Brasileiro-Vidal A.C."/>
            <person name="Benko-Iseppon A.M."/>
        </authorList>
    </citation>
    <scope>NUCLEOTIDE SEQUENCE [LARGE SCALE GENOMIC DNA]</scope>
    <source>
        <tissue evidence="2">Leaves</tissue>
    </source>
</reference>
<feature type="compositionally biased region" description="Acidic residues" evidence="1">
    <location>
        <begin position="395"/>
        <end position="440"/>
    </location>
</feature>
<sequence>MSAYLMDCSNLDLKYQLGYLMLRNPFGNPEDHRQVHRIVSSNNKKMARSCLETPKMASRHNSSLDMILSGVAWDKKNHVWPRNESSRLRPCGVSRLRLTWVTFEALMSHVWQSWVTFECMAKNVSYLSAWAMSTKRDLVLTCDALVLALWSLGVSRLGLGETKPKRDLSLPLESLLEFGEALVTLGEVMFGALARPKLSKRDMISSFVKSVLISSSSSYLQISMDRKRNQAALKGKEKVRAPPTRMSPRLVALRAPQSPPLKMRTPPSRASPRLAALKDSLLPPSLTSVLIHKKLVVLAFAAPKPTLPLVTLAQRDPETLIPKMPRMIKMRRNARISVKPVWRQFSEGVIAKRGPSTAATKERVVINDSSDSEISKKMEDANMELIAMDEPFVPVEEDEEEEEEENPEEDPDEEEEGEIEYFRDEEDYEDYFSAEDDDSFDGSTGSN</sequence>
<evidence type="ECO:0000313" key="3">
    <source>
        <dbReference type="Proteomes" id="UP001341840"/>
    </source>
</evidence>
<proteinExistence type="predicted"/>
<gene>
    <name evidence="2" type="ORF">PIB30_073281</name>
</gene>
<evidence type="ECO:0000256" key="1">
    <source>
        <dbReference type="SAM" id="MobiDB-lite"/>
    </source>
</evidence>
<accession>A0ABU6YQ47</accession>
<dbReference type="EMBL" id="JASCZI010242541">
    <property type="protein sequence ID" value="MED6211394.1"/>
    <property type="molecule type" value="Genomic_DNA"/>
</dbReference>
<name>A0ABU6YQ47_9FABA</name>
<dbReference type="Proteomes" id="UP001341840">
    <property type="component" value="Unassembled WGS sequence"/>
</dbReference>
<keyword evidence="3" id="KW-1185">Reference proteome</keyword>
<comment type="caution">
    <text evidence="2">The sequence shown here is derived from an EMBL/GenBank/DDBJ whole genome shotgun (WGS) entry which is preliminary data.</text>
</comment>
<feature type="region of interest" description="Disordered" evidence="1">
    <location>
        <begin position="388"/>
        <end position="447"/>
    </location>
</feature>